<accession>A0AAV5IUD3</accession>
<proteinExistence type="predicted"/>
<evidence type="ECO:0000313" key="3">
    <source>
        <dbReference type="Proteomes" id="UP001054252"/>
    </source>
</evidence>
<dbReference type="Proteomes" id="UP001054252">
    <property type="component" value="Unassembled WGS sequence"/>
</dbReference>
<comment type="caution">
    <text evidence="2">The sequence shown here is derived from an EMBL/GenBank/DDBJ whole genome shotgun (WGS) entry which is preliminary data.</text>
</comment>
<evidence type="ECO:0008006" key="4">
    <source>
        <dbReference type="Google" id="ProtNLM"/>
    </source>
</evidence>
<evidence type="ECO:0000313" key="2">
    <source>
        <dbReference type="EMBL" id="GKV03449.1"/>
    </source>
</evidence>
<dbReference type="InterPro" id="IPR012876">
    <property type="entry name" value="DUF1677_pln"/>
</dbReference>
<gene>
    <name evidence="2" type="ORF">SLEP1_g15743</name>
</gene>
<reference evidence="2 3" key="1">
    <citation type="journal article" date="2021" name="Commun. Biol.">
        <title>The genome of Shorea leprosula (Dipterocarpaceae) highlights the ecological relevance of drought in aseasonal tropical rainforests.</title>
        <authorList>
            <person name="Ng K.K.S."/>
            <person name="Kobayashi M.J."/>
            <person name="Fawcett J.A."/>
            <person name="Hatakeyama M."/>
            <person name="Paape T."/>
            <person name="Ng C.H."/>
            <person name="Ang C.C."/>
            <person name="Tnah L.H."/>
            <person name="Lee C.T."/>
            <person name="Nishiyama T."/>
            <person name="Sese J."/>
            <person name="O'Brien M.J."/>
            <person name="Copetti D."/>
            <person name="Mohd Noor M.I."/>
            <person name="Ong R.C."/>
            <person name="Putra M."/>
            <person name="Sireger I.Z."/>
            <person name="Indrioko S."/>
            <person name="Kosugi Y."/>
            <person name="Izuno A."/>
            <person name="Isagi Y."/>
            <person name="Lee S.L."/>
            <person name="Shimizu K.K."/>
        </authorList>
    </citation>
    <scope>NUCLEOTIDE SEQUENCE [LARGE SCALE GENOMIC DNA]</scope>
    <source>
        <strain evidence="2">214</strain>
    </source>
</reference>
<organism evidence="2 3">
    <name type="scientific">Rubroshorea leprosula</name>
    <dbReference type="NCBI Taxonomy" id="152421"/>
    <lineage>
        <taxon>Eukaryota</taxon>
        <taxon>Viridiplantae</taxon>
        <taxon>Streptophyta</taxon>
        <taxon>Embryophyta</taxon>
        <taxon>Tracheophyta</taxon>
        <taxon>Spermatophyta</taxon>
        <taxon>Magnoliopsida</taxon>
        <taxon>eudicotyledons</taxon>
        <taxon>Gunneridae</taxon>
        <taxon>Pentapetalae</taxon>
        <taxon>rosids</taxon>
        <taxon>malvids</taxon>
        <taxon>Malvales</taxon>
        <taxon>Dipterocarpaceae</taxon>
        <taxon>Rubroshorea</taxon>
    </lineage>
</organism>
<sequence>MASNTETVIGPYKEGSNIANQPTVTSQFSMESLQQIRSDISFEPSKVVEIDHQTTGAAIPTISEVVDARCECCGMSEECTLEYVSGVRDRFVGKFMCGLCAEAVNEEREKNGGKREEALNAHVSACVRFNRFGRTYPVLYQAEAMREILKKSCRTRSKSVNPSDKGNEPKKGGIARSSSCMSAITKEINGR</sequence>
<evidence type="ECO:0000256" key="1">
    <source>
        <dbReference type="SAM" id="MobiDB-lite"/>
    </source>
</evidence>
<name>A0AAV5IUD3_9ROSI</name>
<dbReference type="PANTHER" id="PTHR33108:SF51">
    <property type="entry name" value="DUF1677 FAMILY PROTEIN (DUF1677)"/>
    <property type="match status" value="1"/>
</dbReference>
<keyword evidence="3" id="KW-1185">Reference proteome</keyword>
<dbReference type="Pfam" id="PF07911">
    <property type="entry name" value="DUF1677"/>
    <property type="match status" value="1"/>
</dbReference>
<dbReference type="EMBL" id="BPVZ01000020">
    <property type="protein sequence ID" value="GKV03449.1"/>
    <property type="molecule type" value="Genomic_DNA"/>
</dbReference>
<dbReference type="PANTHER" id="PTHR33108">
    <property type="entry name" value="OS01G0745000 PROTEIN"/>
    <property type="match status" value="1"/>
</dbReference>
<protein>
    <recommendedName>
        <fullName evidence="4">DUF1677 family protein</fullName>
    </recommendedName>
</protein>
<feature type="region of interest" description="Disordered" evidence="1">
    <location>
        <begin position="154"/>
        <end position="191"/>
    </location>
</feature>
<dbReference type="AlphaFoldDB" id="A0AAV5IUD3"/>